<reference evidence="1 2" key="1">
    <citation type="submission" date="2018-03" db="EMBL/GenBank/DDBJ databases">
        <authorList>
            <person name="Gully D."/>
        </authorList>
    </citation>
    <scope>NUCLEOTIDE SEQUENCE [LARGE SCALE GENOMIC DNA]</scope>
    <source>
        <strain evidence="1">ORS3257</strain>
    </source>
</reference>
<gene>
    <name evidence="1" type="ORF">BRAD3257_8698</name>
</gene>
<dbReference type="EMBL" id="LS398110">
    <property type="protein sequence ID" value="SPP99280.1"/>
    <property type="molecule type" value="Genomic_DNA"/>
</dbReference>
<organism evidence="1 2">
    <name type="scientific">Bradyrhizobium vignae</name>
    <dbReference type="NCBI Taxonomy" id="1549949"/>
    <lineage>
        <taxon>Bacteria</taxon>
        <taxon>Pseudomonadati</taxon>
        <taxon>Pseudomonadota</taxon>
        <taxon>Alphaproteobacteria</taxon>
        <taxon>Hyphomicrobiales</taxon>
        <taxon>Nitrobacteraceae</taxon>
        <taxon>Bradyrhizobium</taxon>
    </lineage>
</organism>
<name>A0A2U3QD57_9BRAD</name>
<dbReference type="AlphaFoldDB" id="A0A2U3QD57"/>
<evidence type="ECO:0000313" key="2">
    <source>
        <dbReference type="Proteomes" id="UP000246085"/>
    </source>
</evidence>
<protein>
    <submittedName>
        <fullName evidence="1">Uncharacterized protein</fullName>
    </submittedName>
</protein>
<dbReference type="Proteomes" id="UP000246085">
    <property type="component" value="Chromosome BRAD3257"/>
</dbReference>
<dbReference type="KEGG" id="bvz:BRAD3257_8698"/>
<proteinExistence type="predicted"/>
<sequence>MVSCAANLFRRKWVDETFGAKSRGISIYGKYGAGVLMRAQAPGTYFGGLRLVARHPCRARGGEAPVQGV</sequence>
<accession>A0A2U3QD57</accession>
<evidence type="ECO:0000313" key="1">
    <source>
        <dbReference type="EMBL" id="SPP99280.1"/>
    </source>
</evidence>